<dbReference type="STRING" id="1280941.HY2_15500"/>
<feature type="domain" description="FecR N-terminal" evidence="2">
    <location>
        <begin position="8"/>
        <end position="49"/>
    </location>
</feature>
<keyword evidence="4" id="KW-1185">Reference proteome</keyword>
<dbReference type="PANTHER" id="PTHR30273">
    <property type="entry name" value="PERIPLASMIC SIGNAL SENSOR AND SIGMA FACTOR ACTIVATOR FECR-RELATED"/>
    <property type="match status" value="1"/>
</dbReference>
<evidence type="ECO:0008006" key="5">
    <source>
        <dbReference type="Google" id="ProtNLM"/>
    </source>
</evidence>
<organism evidence="3 4">
    <name type="scientific">Hyphomonas pacifica</name>
    <dbReference type="NCBI Taxonomy" id="1280941"/>
    <lineage>
        <taxon>Bacteria</taxon>
        <taxon>Pseudomonadati</taxon>
        <taxon>Pseudomonadota</taxon>
        <taxon>Alphaproteobacteria</taxon>
        <taxon>Hyphomonadales</taxon>
        <taxon>Hyphomonadaceae</taxon>
        <taxon>Hyphomonas</taxon>
    </lineage>
</organism>
<evidence type="ECO:0000259" key="2">
    <source>
        <dbReference type="Pfam" id="PF16220"/>
    </source>
</evidence>
<dbReference type="Pfam" id="PF04773">
    <property type="entry name" value="FecR"/>
    <property type="match status" value="1"/>
</dbReference>
<dbReference type="Gene3D" id="3.55.50.30">
    <property type="match status" value="1"/>
</dbReference>
<sequence length="336" mass="36391">MSATVETQARKWLDLRISGDMNDEQRICFQNWMEQSEAHKLAYTQLARLWGDLSWSEALNADALAPSPREGVRRRSLGAFVSGPRAALLSGTLAACAGLAIFLSGQQMQGSSELVMASSAAPATIYETGIAEVRQVILADGSEVTLAGKSKLSVSFAEGRRQAKLLAGDGYFKISHDANRPFSVDAGHVVTRVLGTQFEINTRPAHVEVSVVEGAVEVSPVSGEQKANLTVGQRASVDRNGQIITSQFSPAQAASWRQQRLIFVNTPLQELVDEVNQYYPQGVYLGSTDIYEAEVTTSFRIDQIETAMSGIALGLDLDLIRTSADELVLRARSGQK</sequence>
<dbReference type="EMBL" id="AWFB01000043">
    <property type="protein sequence ID" value="RAN31886.1"/>
    <property type="molecule type" value="Genomic_DNA"/>
</dbReference>
<protein>
    <recommendedName>
        <fullName evidence="5">FecR protein domain-containing protein</fullName>
    </recommendedName>
</protein>
<dbReference type="Pfam" id="PF16220">
    <property type="entry name" value="DUF4880"/>
    <property type="match status" value="1"/>
</dbReference>
<dbReference type="AlphaFoldDB" id="A0A062U194"/>
<name>A0A062U194_9PROT</name>
<dbReference type="eggNOG" id="COG3712">
    <property type="taxonomic scope" value="Bacteria"/>
</dbReference>
<dbReference type="Gene3D" id="2.60.120.1440">
    <property type="match status" value="1"/>
</dbReference>
<accession>A0A062U194</accession>
<reference evidence="3 4" key="1">
    <citation type="submission" date="2013-04" db="EMBL/GenBank/DDBJ databases">
        <title>Hyphomonas sp. T24B3 Genome Sequencing.</title>
        <authorList>
            <person name="Lai Q."/>
            <person name="Shao Z."/>
        </authorList>
    </citation>
    <scope>NUCLEOTIDE SEQUENCE [LARGE SCALE GENOMIC DNA]</scope>
    <source>
        <strain evidence="3 4">T24B3</strain>
    </source>
</reference>
<evidence type="ECO:0000313" key="3">
    <source>
        <dbReference type="EMBL" id="RAN31886.1"/>
    </source>
</evidence>
<dbReference type="InterPro" id="IPR012373">
    <property type="entry name" value="Ferrdict_sens_TM"/>
</dbReference>
<comment type="caution">
    <text evidence="3">The sequence shown here is derived from an EMBL/GenBank/DDBJ whole genome shotgun (WGS) entry which is preliminary data.</text>
</comment>
<dbReference type="PANTHER" id="PTHR30273:SF2">
    <property type="entry name" value="PROTEIN FECR"/>
    <property type="match status" value="1"/>
</dbReference>
<dbReference type="InterPro" id="IPR032623">
    <property type="entry name" value="FecR_N"/>
</dbReference>
<dbReference type="RefSeq" id="WP_034827987.1">
    <property type="nucleotide sequence ID" value="NZ_AWFA01000039.1"/>
</dbReference>
<evidence type="ECO:0000259" key="1">
    <source>
        <dbReference type="Pfam" id="PF04773"/>
    </source>
</evidence>
<dbReference type="PIRSF" id="PIRSF018266">
    <property type="entry name" value="FecR"/>
    <property type="match status" value="1"/>
</dbReference>
<accession>A0A328JXW3</accession>
<dbReference type="Proteomes" id="UP000249123">
    <property type="component" value="Unassembled WGS sequence"/>
</dbReference>
<evidence type="ECO:0000313" key="4">
    <source>
        <dbReference type="Proteomes" id="UP000249123"/>
    </source>
</evidence>
<dbReference type="InterPro" id="IPR006860">
    <property type="entry name" value="FecR"/>
</dbReference>
<gene>
    <name evidence="3" type="ORF">HY3_16210</name>
</gene>
<dbReference type="GO" id="GO:0016989">
    <property type="term" value="F:sigma factor antagonist activity"/>
    <property type="evidence" value="ECO:0007669"/>
    <property type="project" value="TreeGrafter"/>
</dbReference>
<proteinExistence type="predicted"/>
<dbReference type="OrthoDB" id="636724at2"/>
<feature type="domain" description="FecR protein" evidence="1">
    <location>
        <begin position="126"/>
        <end position="217"/>
    </location>
</feature>